<dbReference type="HOGENOM" id="CLU_1874545_0_0_11"/>
<proteinExistence type="predicted"/>
<sequence length="136" mass="14973">MTWQPLSRRSKGLTPDGPFEGVPAHLKPGLIYWFQGISGYHSNRMAGGHLRRLAVLVRAAIPIRADDYDTMDHLIKRAVEDDDFFLDLVDGALHVWGPQLGRTEALAEVLSAGGSVWQIHIDSGGVGLRRRGLLHG</sequence>
<reference evidence="3" key="1">
    <citation type="submission" date="2010-03" db="EMBL/GenBank/DDBJ databases">
        <title>The complete chromosome of Tsukamurella paurometabola DSM 20162.</title>
        <authorList>
            <consortium name="US DOE Joint Genome Institute (JGI-PGF)"/>
            <person name="Lucas S."/>
            <person name="Copeland A."/>
            <person name="Lapidus A."/>
            <person name="Glavina del Rio T."/>
            <person name="Dalin E."/>
            <person name="Tice H."/>
            <person name="Bruce D."/>
            <person name="Goodwin L."/>
            <person name="Pitluck S."/>
            <person name="Kyrpides N."/>
            <person name="Mavromatis K."/>
            <person name="Ivanova N."/>
            <person name="Mikhailova N."/>
            <person name="Munk A.C."/>
            <person name="Brettin T."/>
            <person name="Detter J.C."/>
            <person name="Tapia R."/>
            <person name="Han C."/>
            <person name="Larimer F."/>
            <person name="Land M."/>
            <person name="Hauser L."/>
            <person name="Markowitz V."/>
            <person name="Cheng J.-F."/>
            <person name="Hugenholtz P."/>
            <person name="Woyke T."/>
            <person name="Wu D."/>
            <person name="Jando M."/>
            <person name="Brambilla E."/>
            <person name="Klenk H.-P."/>
            <person name="Eisen J.A."/>
        </authorList>
    </citation>
    <scope>NUCLEOTIDE SEQUENCE [LARGE SCALE GENOMIC DNA]</scope>
    <source>
        <strain evidence="3">ATCC 8368 / DSM 20162 / CCUG 35730 / CIP 100753 / JCM 10117 / KCTC 9821 / NBRC 16120 / NCIMB 702349 / NCTC 13040</strain>
    </source>
</reference>
<accession>D5UXH6</accession>
<dbReference type="Proteomes" id="UP000001213">
    <property type="component" value="Chromosome"/>
</dbReference>
<name>D5UXH6_TSUPD</name>
<feature type="region of interest" description="Disordered" evidence="1">
    <location>
        <begin position="1"/>
        <end position="20"/>
    </location>
</feature>
<dbReference type="EMBL" id="CP001966">
    <property type="protein sequence ID" value="ADG78068.1"/>
    <property type="molecule type" value="Genomic_DNA"/>
</dbReference>
<dbReference type="STRING" id="521096.Tpau_1440"/>
<evidence type="ECO:0000313" key="2">
    <source>
        <dbReference type="EMBL" id="ADG78068.1"/>
    </source>
</evidence>
<dbReference type="RefSeq" id="WP_013126102.1">
    <property type="nucleotide sequence ID" value="NC_014158.1"/>
</dbReference>
<evidence type="ECO:0000313" key="3">
    <source>
        <dbReference type="Proteomes" id="UP000001213"/>
    </source>
</evidence>
<gene>
    <name evidence="2" type="ordered locus">Tpau_1440</name>
</gene>
<reference evidence="2 3" key="2">
    <citation type="journal article" date="2011" name="Stand. Genomic Sci.">
        <title>Complete genome sequence of Tsukamurella paurometabola type strain (no. 33).</title>
        <authorList>
            <person name="Munk A.C."/>
            <person name="Lapidus A."/>
            <person name="Lucas S."/>
            <person name="Nolan M."/>
            <person name="Tice H."/>
            <person name="Cheng J.F."/>
            <person name="Del Rio T.G."/>
            <person name="Goodwin L."/>
            <person name="Pitluck S."/>
            <person name="Liolios K."/>
            <person name="Huntemann M."/>
            <person name="Ivanova N."/>
            <person name="Mavromatis K."/>
            <person name="Mikhailova N."/>
            <person name="Pati A."/>
            <person name="Chen A."/>
            <person name="Palaniappan K."/>
            <person name="Tapia R."/>
            <person name="Han C."/>
            <person name="Land M."/>
            <person name="Hauser L."/>
            <person name="Chang Y.J."/>
            <person name="Jeffries C.D."/>
            <person name="Brettin T."/>
            <person name="Yasawong M."/>
            <person name="Brambilla E.M."/>
            <person name="Rohde M."/>
            <person name="Sikorski J."/>
            <person name="Goker M."/>
            <person name="Detter J.C."/>
            <person name="Woyke T."/>
            <person name="Bristow J."/>
            <person name="Eisen J.A."/>
            <person name="Markowitz V."/>
            <person name="Hugenholtz P."/>
            <person name="Kyrpides N.C."/>
            <person name="Klenk H.P."/>
        </authorList>
    </citation>
    <scope>NUCLEOTIDE SEQUENCE [LARGE SCALE GENOMIC DNA]</scope>
    <source>
        <strain evidence="3">ATCC 8368 / DSM 20162 / CCUG 35730 / CIP 100753 / JCM 10117 / KCTC 9821 / NBRC 16120 / NCIMB 702349 / NCTC 13040</strain>
    </source>
</reference>
<dbReference type="KEGG" id="tpr:Tpau_1440"/>
<keyword evidence="3" id="KW-1185">Reference proteome</keyword>
<organism evidence="2 3">
    <name type="scientific">Tsukamurella paurometabola (strain ATCC 8368 / DSM 20162 / CCUG 35730 / CIP 100753 / JCM 10117 / KCTC 9821 / NBRC 16120 / NCIMB 702349 / NCTC 13040)</name>
    <name type="common">Corynebacterium paurometabolum</name>
    <dbReference type="NCBI Taxonomy" id="521096"/>
    <lineage>
        <taxon>Bacteria</taxon>
        <taxon>Bacillati</taxon>
        <taxon>Actinomycetota</taxon>
        <taxon>Actinomycetes</taxon>
        <taxon>Mycobacteriales</taxon>
        <taxon>Tsukamurellaceae</taxon>
        <taxon>Tsukamurella</taxon>
    </lineage>
</organism>
<dbReference type="AlphaFoldDB" id="D5UXH6"/>
<protein>
    <submittedName>
        <fullName evidence="2">Uncharacterized protein</fullName>
    </submittedName>
</protein>
<evidence type="ECO:0000256" key="1">
    <source>
        <dbReference type="SAM" id="MobiDB-lite"/>
    </source>
</evidence>